<proteinExistence type="predicted"/>
<accession>A0A699ZDP7</accession>
<sequence length="160" mass="16879">GGERHRPAGALCGAGGRHHLSRESFSQKAVCSATGSQRLAVAFIPIPITRQLPVTQQEAAGQRKADTARRPLTMEWAVSSVLPCADGAGGGVHWQLQQLAQPCGCIEPLWVHLVLHECCTHCTAQHVWHLLVTSSSSRTCNGGLPSLAVLEVTAALHAAA</sequence>
<gene>
    <name evidence="1" type="ORF">HaLaN_13913</name>
</gene>
<evidence type="ECO:0000313" key="1">
    <source>
        <dbReference type="EMBL" id="GFH17306.1"/>
    </source>
</evidence>
<organism evidence="1 2">
    <name type="scientific">Haematococcus lacustris</name>
    <name type="common">Green alga</name>
    <name type="synonym">Haematococcus pluvialis</name>
    <dbReference type="NCBI Taxonomy" id="44745"/>
    <lineage>
        <taxon>Eukaryota</taxon>
        <taxon>Viridiplantae</taxon>
        <taxon>Chlorophyta</taxon>
        <taxon>core chlorophytes</taxon>
        <taxon>Chlorophyceae</taxon>
        <taxon>CS clade</taxon>
        <taxon>Chlamydomonadales</taxon>
        <taxon>Haematococcaceae</taxon>
        <taxon>Haematococcus</taxon>
    </lineage>
</organism>
<feature type="non-terminal residue" evidence="1">
    <location>
        <position position="1"/>
    </location>
</feature>
<dbReference type="EMBL" id="BLLF01001127">
    <property type="protein sequence ID" value="GFH17306.1"/>
    <property type="molecule type" value="Genomic_DNA"/>
</dbReference>
<comment type="caution">
    <text evidence="1">The sequence shown here is derived from an EMBL/GenBank/DDBJ whole genome shotgun (WGS) entry which is preliminary data.</text>
</comment>
<dbReference type="Proteomes" id="UP000485058">
    <property type="component" value="Unassembled WGS sequence"/>
</dbReference>
<reference evidence="1 2" key="1">
    <citation type="submission" date="2020-02" db="EMBL/GenBank/DDBJ databases">
        <title>Draft genome sequence of Haematococcus lacustris strain NIES-144.</title>
        <authorList>
            <person name="Morimoto D."/>
            <person name="Nakagawa S."/>
            <person name="Yoshida T."/>
            <person name="Sawayama S."/>
        </authorList>
    </citation>
    <scope>NUCLEOTIDE SEQUENCE [LARGE SCALE GENOMIC DNA]</scope>
    <source>
        <strain evidence="1 2">NIES-144</strain>
    </source>
</reference>
<evidence type="ECO:0000313" key="2">
    <source>
        <dbReference type="Proteomes" id="UP000485058"/>
    </source>
</evidence>
<keyword evidence="2" id="KW-1185">Reference proteome</keyword>
<feature type="non-terminal residue" evidence="1">
    <location>
        <position position="160"/>
    </location>
</feature>
<protein>
    <submittedName>
        <fullName evidence="1">Uncharacterized protein</fullName>
    </submittedName>
</protein>
<dbReference type="AlphaFoldDB" id="A0A699ZDP7"/>
<name>A0A699ZDP7_HAELA</name>